<feature type="non-terminal residue" evidence="2">
    <location>
        <position position="1"/>
    </location>
</feature>
<sequence>PYSPTRWTNPPLLPLFPPPVACCGPDHLGPRTRSRSASTPSARLSKDLLDSAPAVDLNARQTASVQTPTLPVVPRRSYNDMAVQTDDLPLVESSGPITALPPLHVDMGVETDLAPLPVAASIGNVSREATGRSAAVQPRAPPKTGEVAWVAMDQVLEEDREEEEKDEENSLASESEAQGRSRRPDRLPRHRPVLGSDNARLPVCARKSATYYTTPSRMRTPSERAVFTGRWSICYFGILSYIHEDMR</sequence>
<feature type="compositionally biased region" description="Acidic residues" evidence="1">
    <location>
        <begin position="158"/>
        <end position="169"/>
    </location>
</feature>
<keyword evidence="3" id="KW-1185">Reference proteome</keyword>
<evidence type="ECO:0000313" key="2">
    <source>
        <dbReference type="EMBL" id="KAJ7646644.1"/>
    </source>
</evidence>
<feature type="compositionally biased region" description="Basic and acidic residues" evidence="1">
    <location>
        <begin position="177"/>
        <end position="187"/>
    </location>
</feature>
<dbReference type="EMBL" id="JARKIF010000002">
    <property type="protein sequence ID" value="KAJ7646644.1"/>
    <property type="molecule type" value="Genomic_DNA"/>
</dbReference>
<evidence type="ECO:0000256" key="1">
    <source>
        <dbReference type="SAM" id="MobiDB-lite"/>
    </source>
</evidence>
<reference evidence="2" key="1">
    <citation type="submission" date="2023-03" db="EMBL/GenBank/DDBJ databases">
        <title>Massive genome expansion in bonnet fungi (Mycena s.s.) driven by repeated elements and novel gene families across ecological guilds.</title>
        <authorList>
            <consortium name="Lawrence Berkeley National Laboratory"/>
            <person name="Harder C.B."/>
            <person name="Miyauchi S."/>
            <person name="Viragh M."/>
            <person name="Kuo A."/>
            <person name="Thoen E."/>
            <person name="Andreopoulos B."/>
            <person name="Lu D."/>
            <person name="Skrede I."/>
            <person name="Drula E."/>
            <person name="Henrissat B."/>
            <person name="Morin E."/>
            <person name="Kohler A."/>
            <person name="Barry K."/>
            <person name="LaButti K."/>
            <person name="Morin E."/>
            <person name="Salamov A."/>
            <person name="Lipzen A."/>
            <person name="Mereny Z."/>
            <person name="Hegedus B."/>
            <person name="Baldrian P."/>
            <person name="Stursova M."/>
            <person name="Weitz H."/>
            <person name="Taylor A."/>
            <person name="Grigoriev I.V."/>
            <person name="Nagy L.G."/>
            <person name="Martin F."/>
            <person name="Kauserud H."/>
        </authorList>
    </citation>
    <scope>NUCLEOTIDE SEQUENCE</scope>
    <source>
        <strain evidence="2">9284</strain>
    </source>
</reference>
<dbReference type="AlphaFoldDB" id="A0AAD7CDW7"/>
<accession>A0AAD7CDW7</accession>
<evidence type="ECO:0000313" key="3">
    <source>
        <dbReference type="Proteomes" id="UP001221142"/>
    </source>
</evidence>
<gene>
    <name evidence="2" type="ORF">FB45DRAFT_890991</name>
</gene>
<protein>
    <submittedName>
        <fullName evidence="2">Uncharacterized protein</fullName>
    </submittedName>
</protein>
<organism evidence="2 3">
    <name type="scientific">Roridomyces roridus</name>
    <dbReference type="NCBI Taxonomy" id="1738132"/>
    <lineage>
        <taxon>Eukaryota</taxon>
        <taxon>Fungi</taxon>
        <taxon>Dikarya</taxon>
        <taxon>Basidiomycota</taxon>
        <taxon>Agaricomycotina</taxon>
        <taxon>Agaricomycetes</taxon>
        <taxon>Agaricomycetidae</taxon>
        <taxon>Agaricales</taxon>
        <taxon>Marasmiineae</taxon>
        <taxon>Mycenaceae</taxon>
        <taxon>Roridomyces</taxon>
    </lineage>
</organism>
<dbReference type="Proteomes" id="UP001221142">
    <property type="component" value="Unassembled WGS sequence"/>
</dbReference>
<proteinExistence type="predicted"/>
<comment type="caution">
    <text evidence="2">The sequence shown here is derived from an EMBL/GenBank/DDBJ whole genome shotgun (WGS) entry which is preliminary data.</text>
</comment>
<feature type="region of interest" description="Disordered" evidence="1">
    <location>
        <begin position="158"/>
        <end position="199"/>
    </location>
</feature>
<name>A0AAD7CDW7_9AGAR</name>